<feature type="compositionally biased region" description="Low complexity" evidence="1">
    <location>
        <begin position="421"/>
        <end position="432"/>
    </location>
</feature>
<feature type="compositionally biased region" description="Pro residues" evidence="1">
    <location>
        <begin position="1"/>
        <end position="23"/>
    </location>
</feature>
<dbReference type="AlphaFoldDB" id="A0AA40K5B4"/>
<feature type="region of interest" description="Disordered" evidence="1">
    <location>
        <begin position="379"/>
        <end position="616"/>
    </location>
</feature>
<feature type="compositionally biased region" description="Basic residues" evidence="1">
    <location>
        <begin position="184"/>
        <end position="193"/>
    </location>
</feature>
<proteinExistence type="predicted"/>
<reference evidence="2" key="1">
    <citation type="submission" date="2023-06" db="EMBL/GenBank/DDBJ databases">
        <title>Genome-scale phylogeny and comparative genomics of the fungal order Sordariales.</title>
        <authorList>
            <consortium name="Lawrence Berkeley National Laboratory"/>
            <person name="Hensen N."/>
            <person name="Bonometti L."/>
            <person name="Westerberg I."/>
            <person name="Brannstrom I.O."/>
            <person name="Guillou S."/>
            <person name="Cros-Aarteil S."/>
            <person name="Calhoun S."/>
            <person name="Haridas S."/>
            <person name="Kuo A."/>
            <person name="Mondo S."/>
            <person name="Pangilinan J."/>
            <person name="Riley R."/>
            <person name="LaButti K."/>
            <person name="Andreopoulos B."/>
            <person name="Lipzen A."/>
            <person name="Chen C."/>
            <person name="Yanf M."/>
            <person name="Daum C."/>
            <person name="Ng V."/>
            <person name="Clum A."/>
            <person name="Steindorff A."/>
            <person name="Ohm R."/>
            <person name="Martin F."/>
            <person name="Silar P."/>
            <person name="Natvig D."/>
            <person name="Lalanne C."/>
            <person name="Gautier V."/>
            <person name="Ament-velasquez S.L."/>
            <person name="Kruys A."/>
            <person name="Hutchinson M.I."/>
            <person name="Powell A.J."/>
            <person name="Barry K."/>
            <person name="Miller A.N."/>
            <person name="Grigoriev I.V."/>
            <person name="Debuchy R."/>
            <person name="Gladieux P."/>
            <person name="Thoren M.H."/>
            <person name="Johannesson H."/>
        </authorList>
    </citation>
    <scope>NUCLEOTIDE SEQUENCE</scope>
    <source>
        <strain evidence="2">SMH3187-1</strain>
    </source>
</reference>
<sequence>MPPPPPGYGMPPAFPPAIPPPPSAHHAYAPHPAFPIPPQFARGYPVPPPPPPFGHYPQPVPPPPQYGQPPPQYVQPPQYPHAYAPPLPPPQFYPAGAPPPPPPFPGPYPPQPYSAVPPPPPSAAGPYIPPPPRHDYHYLQPPAPAPPPSRTTHHPPPPGLERPPGLPPRPPAPVEQSASDRPRGTHKNKRPNKRGRDRDRNRSGPENPSKGTPNHPERHQDRHQDQQQVRQQDRPKERQKERQKERLQDRRPHLEEKPSSSADQGLHTPSSVTKDEEGDGEWDFESEQDLARVFPEIETKPADPVGIPLPQEYSDDPTIPPAYNATCVKSAFFNEKNRDEFAAGIRTKAQWSEARWDPIFKDDYPGMVRQSFPGSDVTYWKFEPRTPPSPTAEIRMPPRHRPDRALQRTPVREIRDEVLGSARSAYARARSPVPAPHAYQDSSSRYDKEARSPRPVGKRSRDESVLDDDLDTRDLKRSRNPIPQRETSRGGRDRSFSPTYKTSPSPRINMEADPWSPQAGEAGGRESRDNWYREEPISKPREERVPATRHDSGYHSGHAQERHMASRDENRGRRPLDRGYPRRRSPSHSRTRGRSSSLDRSDRSRDRSRSASPLTALEAELLGLADEPIEPKPMPKIKKPIKRVKVASAFSRRW</sequence>
<accession>A0AA40K5B4</accession>
<feature type="compositionally biased region" description="Polar residues" evidence="1">
    <location>
        <begin position="259"/>
        <end position="272"/>
    </location>
</feature>
<organism evidence="2 3">
    <name type="scientific">Schizothecium vesticola</name>
    <dbReference type="NCBI Taxonomy" id="314040"/>
    <lineage>
        <taxon>Eukaryota</taxon>
        <taxon>Fungi</taxon>
        <taxon>Dikarya</taxon>
        <taxon>Ascomycota</taxon>
        <taxon>Pezizomycotina</taxon>
        <taxon>Sordariomycetes</taxon>
        <taxon>Sordariomycetidae</taxon>
        <taxon>Sordariales</taxon>
        <taxon>Schizotheciaceae</taxon>
        <taxon>Schizothecium</taxon>
    </lineage>
</organism>
<feature type="compositionally biased region" description="Basic and acidic residues" evidence="1">
    <location>
        <begin position="523"/>
        <end position="580"/>
    </location>
</feature>
<evidence type="ECO:0000256" key="1">
    <source>
        <dbReference type="SAM" id="MobiDB-lite"/>
    </source>
</evidence>
<feature type="compositionally biased region" description="Acidic residues" evidence="1">
    <location>
        <begin position="276"/>
        <end position="288"/>
    </location>
</feature>
<keyword evidence="3" id="KW-1185">Reference proteome</keyword>
<feature type="compositionally biased region" description="Basic and acidic residues" evidence="1">
    <location>
        <begin position="597"/>
        <end position="609"/>
    </location>
</feature>
<gene>
    <name evidence="2" type="ORF">B0T18DRAFT_153031</name>
</gene>
<feature type="compositionally biased region" description="Basic residues" evidence="1">
    <location>
        <begin position="581"/>
        <end position="593"/>
    </location>
</feature>
<feature type="compositionally biased region" description="Pro residues" evidence="1">
    <location>
        <begin position="45"/>
        <end position="131"/>
    </location>
</feature>
<evidence type="ECO:0000313" key="2">
    <source>
        <dbReference type="EMBL" id="KAK0746475.1"/>
    </source>
</evidence>
<feature type="region of interest" description="Disordered" evidence="1">
    <location>
        <begin position="1"/>
        <end position="320"/>
    </location>
</feature>
<feature type="compositionally biased region" description="Basic and acidic residues" evidence="1">
    <location>
        <begin position="403"/>
        <end position="418"/>
    </location>
</feature>
<comment type="caution">
    <text evidence="2">The sequence shown here is derived from an EMBL/GenBank/DDBJ whole genome shotgun (WGS) entry which is preliminary data.</text>
</comment>
<feature type="compositionally biased region" description="Pro residues" evidence="1">
    <location>
        <begin position="141"/>
        <end position="173"/>
    </location>
</feature>
<dbReference type="EMBL" id="JAUKUD010000004">
    <property type="protein sequence ID" value="KAK0746475.1"/>
    <property type="molecule type" value="Genomic_DNA"/>
</dbReference>
<feature type="compositionally biased region" description="Basic and acidic residues" evidence="1">
    <location>
        <begin position="486"/>
        <end position="495"/>
    </location>
</feature>
<feature type="compositionally biased region" description="Polar residues" evidence="1">
    <location>
        <begin position="496"/>
        <end position="506"/>
    </location>
</feature>
<evidence type="ECO:0000313" key="3">
    <source>
        <dbReference type="Proteomes" id="UP001172155"/>
    </source>
</evidence>
<feature type="compositionally biased region" description="Basic and acidic residues" evidence="1">
    <location>
        <begin position="215"/>
        <end position="258"/>
    </location>
</feature>
<feature type="compositionally biased region" description="Basic and acidic residues" evidence="1">
    <location>
        <begin position="194"/>
        <end position="203"/>
    </location>
</feature>
<protein>
    <submittedName>
        <fullName evidence="2">Uncharacterized protein</fullName>
    </submittedName>
</protein>
<name>A0AA40K5B4_9PEZI</name>
<dbReference type="Proteomes" id="UP001172155">
    <property type="component" value="Unassembled WGS sequence"/>
</dbReference>